<dbReference type="Pfam" id="PF07687">
    <property type="entry name" value="M20_dimer"/>
    <property type="match status" value="1"/>
</dbReference>
<dbReference type="RefSeq" id="WP_147804239.1">
    <property type="nucleotide sequence ID" value="NZ_CP144914.1"/>
</dbReference>
<dbReference type="Pfam" id="PF01546">
    <property type="entry name" value="Peptidase_M20"/>
    <property type="match status" value="1"/>
</dbReference>
<feature type="binding site" evidence="1">
    <location>
        <position position="88"/>
    </location>
    <ligand>
        <name>Mn(2+)</name>
        <dbReference type="ChEBI" id="CHEBI:29035"/>
        <label>2</label>
    </ligand>
</feature>
<dbReference type="KEGG" id="ahal:FTX54_001430"/>
<dbReference type="SUPFAM" id="SSF53187">
    <property type="entry name" value="Zn-dependent exopeptidases"/>
    <property type="match status" value="1"/>
</dbReference>
<feature type="domain" description="Peptidase M20 dimerisation" evidence="2">
    <location>
        <begin position="171"/>
        <end position="262"/>
    </location>
</feature>
<dbReference type="NCBIfam" id="TIGR01891">
    <property type="entry name" value="amidohydrolases"/>
    <property type="match status" value="1"/>
</dbReference>
<dbReference type="InterPro" id="IPR011650">
    <property type="entry name" value="Peptidase_M20_dimer"/>
</dbReference>
<feature type="binding site" evidence="1">
    <location>
        <position position="148"/>
    </location>
    <ligand>
        <name>Mn(2+)</name>
        <dbReference type="ChEBI" id="CHEBI:29035"/>
        <label>2</label>
    </ligand>
</feature>
<dbReference type="SUPFAM" id="SSF55031">
    <property type="entry name" value="Bacterial exopeptidase dimerisation domain"/>
    <property type="match status" value="1"/>
</dbReference>
<dbReference type="InterPro" id="IPR002933">
    <property type="entry name" value="Peptidase_M20"/>
</dbReference>
<evidence type="ECO:0000256" key="1">
    <source>
        <dbReference type="PIRSR" id="PIRSR005962-1"/>
    </source>
</evidence>
<reference evidence="3 4" key="1">
    <citation type="submission" date="2024-01" db="EMBL/GenBank/DDBJ databases">
        <title>Complete Genome Sequence of Alkalicoccus halolimnae BZ-SZ-XJ29T, a Moderately Halophilic Bacterium Isolated from a Salt Lake.</title>
        <authorList>
            <person name="Zhao B."/>
        </authorList>
    </citation>
    <scope>NUCLEOTIDE SEQUENCE [LARGE SCALE GENOMIC DNA]</scope>
    <source>
        <strain evidence="3 4">BZ-SZ-XJ29</strain>
    </source>
</reference>
<dbReference type="GO" id="GO:0046872">
    <property type="term" value="F:metal ion binding"/>
    <property type="evidence" value="ECO:0007669"/>
    <property type="project" value="UniProtKB-KW"/>
</dbReference>
<dbReference type="Proteomes" id="UP000321816">
    <property type="component" value="Chromosome"/>
</dbReference>
<proteinExistence type="predicted"/>
<protein>
    <submittedName>
        <fullName evidence="3">Amidohydrolase</fullName>
    </submittedName>
</protein>
<dbReference type="GO" id="GO:0016787">
    <property type="term" value="F:hydrolase activity"/>
    <property type="evidence" value="ECO:0007669"/>
    <property type="project" value="InterPro"/>
</dbReference>
<sequence length="371" mass="40151">MKSKAYQQVINELFTYLHKNPEKSWEEWGTTAYLQEFLAAHGIQSKAFENIPGFTAVIGSGKPVVALRADMDALVQNVDGTVKPNHACGHDAHMTIVSTAALMLKNSLKTGEGTVKLIFQPAEEKGTGALAVVEEGAVDDVDYLFGIHLRPEQELPLGKAAVSIDHGAAVFMHGEIHGRDVHGARPHLGSNAIETASEILQQLQHIHLDPLVPHSVKMTQLHAGGDSLNIIPGSASFSLDLRTQTNEAMDTVTERIDGIIRRTSDYHAVPIEIKEAARIAAAEISSRAEHITRAAIEEVLGKNNAVPSLTTSGGDDFHFYTIKRPHLHACMIGLGAGLTPGLHDAEMTFHKEALTIGAELVYYTSMKALNF</sequence>
<keyword evidence="1" id="KW-0464">Manganese</keyword>
<dbReference type="Gene3D" id="3.30.70.360">
    <property type="match status" value="1"/>
</dbReference>
<evidence type="ECO:0000313" key="3">
    <source>
        <dbReference type="EMBL" id="WWD80255.1"/>
    </source>
</evidence>
<dbReference type="OrthoDB" id="9776731at2"/>
<feature type="binding site" evidence="1">
    <location>
        <position position="90"/>
    </location>
    <ligand>
        <name>Mn(2+)</name>
        <dbReference type="ChEBI" id="CHEBI:29035"/>
        <label>2</label>
    </ligand>
</feature>
<dbReference type="PANTHER" id="PTHR11014:SF122">
    <property type="entry name" value="AMIDOHYDROLASE AMHX"/>
    <property type="match status" value="1"/>
</dbReference>
<feature type="binding site" evidence="1">
    <location>
        <position position="124"/>
    </location>
    <ligand>
        <name>Mn(2+)</name>
        <dbReference type="ChEBI" id="CHEBI:29035"/>
        <label>2</label>
    </ligand>
</feature>
<dbReference type="PANTHER" id="PTHR11014">
    <property type="entry name" value="PEPTIDASE M20 FAMILY MEMBER"/>
    <property type="match status" value="1"/>
</dbReference>
<comment type="cofactor">
    <cofactor evidence="1">
        <name>Mn(2+)</name>
        <dbReference type="ChEBI" id="CHEBI:29035"/>
    </cofactor>
    <text evidence="1">The Mn(2+) ion enhances activity.</text>
</comment>
<evidence type="ECO:0000259" key="2">
    <source>
        <dbReference type="Pfam" id="PF07687"/>
    </source>
</evidence>
<organism evidence="3 4">
    <name type="scientific">Alkalicoccus halolimnae</name>
    <dbReference type="NCBI Taxonomy" id="1667239"/>
    <lineage>
        <taxon>Bacteria</taxon>
        <taxon>Bacillati</taxon>
        <taxon>Bacillota</taxon>
        <taxon>Bacilli</taxon>
        <taxon>Bacillales</taxon>
        <taxon>Bacillaceae</taxon>
        <taxon>Alkalicoccus</taxon>
    </lineage>
</organism>
<dbReference type="EMBL" id="CP144914">
    <property type="protein sequence ID" value="WWD80255.1"/>
    <property type="molecule type" value="Genomic_DNA"/>
</dbReference>
<dbReference type="InterPro" id="IPR036264">
    <property type="entry name" value="Bact_exopeptidase_dim_dom"/>
</dbReference>
<dbReference type="PIRSF" id="PIRSF005962">
    <property type="entry name" value="Pept_M20D_amidohydro"/>
    <property type="match status" value="1"/>
</dbReference>
<evidence type="ECO:0000313" key="4">
    <source>
        <dbReference type="Proteomes" id="UP000321816"/>
    </source>
</evidence>
<dbReference type="InterPro" id="IPR017439">
    <property type="entry name" value="Amidohydrolase"/>
</dbReference>
<keyword evidence="1" id="KW-0479">Metal-binding</keyword>
<dbReference type="Gene3D" id="3.40.630.10">
    <property type="entry name" value="Zn peptidases"/>
    <property type="match status" value="1"/>
</dbReference>
<dbReference type="AlphaFoldDB" id="A0A5C7F5X5"/>
<feature type="binding site" evidence="1">
    <location>
        <position position="343"/>
    </location>
    <ligand>
        <name>Mn(2+)</name>
        <dbReference type="ChEBI" id="CHEBI:29035"/>
        <label>2</label>
    </ligand>
</feature>
<name>A0A5C7F5X5_9BACI</name>
<accession>A0A5C7F5X5</accession>
<gene>
    <name evidence="3" type="ORF">FTX54_001430</name>
</gene>
<keyword evidence="4" id="KW-1185">Reference proteome</keyword>